<accession>A0A0A9BBN1</accession>
<dbReference type="EMBL" id="GBRH01238327">
    <property type="protein sequence ID" value="JAD59568.1"/>
    <property type="molecule type" value="Transcribed_RNA"/>
</dbReference>
<sequence length="33" mass="3755">MRLNRVLGVGLLVIYLCFLSIRICESIGFRVLS</sequence>
<protein>
    <submittedName>
        <fullName evidence="1">Uncharacterized protein</fullName>
    </submittedName>
</protein>
<reference evidence="1" key="2">
    <citation type="journal article" date="2015" name="Data Brief">
        <title>Shoot transcriptome of the giant reed, Arundo donax.</title>
        <authorList>
            <person name="Barrero R.A."/>
            <person name="Guerrero F.D."/>
            <person name="Moolhuijzen P."/>
            <person name="Goolsby J.A."/>
            <person name="Tidwell J."/>
            <person name="Bellgard S.E."/>
            <person name="Bellgard M.I."/>
        </authorList>
    </citation>
    <scope>NUCLEOTIDE SEQUENCE</scope>
    <source>
        <tissue evidence="1">Shoot tissue taken approximately 20 cm above the soil surface</tissue>
    </source>
</reference>
<organism evidence="1">
    <name type="scientific">Arundo donax</name>
    <name type="common">Giant reed</name>
    <name type="synonym">Donax arundinaceus</name>
    <dbReference type="NCBI Taxonomy" id="35708"/>
    <lineage>
        <taxon>Eukaryota</taxon>
        <taxon>Viridiplantae</taxon>
        <taxon>Streptophyta</taxon>
        <taxon>Embryophyta</taxon>
        <taxon>Tracheophyta</taxon>
        <taxon>Spermatophyta</taxon>
        <taxon>Magnoliopsida</taxon>
        <taxon>Liliopsida</taxon>
        <taxon>Poales</taxon>
        <taxon>Poaceae</taxon>
        <taxon>PACMAD clade</taxon>
        <taxon>Arundinoideae</taxon>
        <taxon>Arundineae</taxon>
        <taxon>Arundo</taxon>
    </lineage>
</organism>
<dbReference type="AlphaFoldDB" id="A0A0A9BBN1"/>
<reference evidence="1" key="1">
    <citation type="submission" date="2014-09" db="EMBL/GenBank/DDBJ databases">
        <authorList>
            <person name="Magalhaes I.L.F."/>
            <person name="Oliveira U."/>
            <person name="Santos F.R."/>
            <person name="Vidigal T.H.D.A."/>
            <person name="Brescovit A.D."/>
            <person name="Santos A.J."/>
        </authorList>
    </citation>
    <scope>NUCLEOTIDE SEQUENCE</scope>
    <source>
        <tissue evidence="1">Shoot tissue taken approximately 20 cm above the soil surface</tissue>
    </source>
</reference>
<proteinExistence type="predicted"/>
<evidence type="ECO:0000313" key="1">
    <source>
        <dbReference type="EMBL" id="JAD59568.1"/>
    </source>
</evidence>
<name>A0A0A9BBN1_ARUDO</name>